<dbReference type="RefSeq" id="WP_377071262.1">
    <property type="nucleotide sequence ID" value="NZ_JBHMEC010000038.1"/>
</dbReference>
<evidence type="ECO:0000313" key="8">
    <source>
        <dbReference type="EMBL" id="MFB9151632.1"/>
    </source>
</evidence>
<evidence type="ECO:0000256" key="1">
    <source>
        <dbReference type="ARBA" id="ARBA00008857"/>
    </source>
</evidence>
<dbReference type="CDD" id="cd01189">
    <property type="entry name" value="INT_ICEBs1_C_like"/>
    <property type="match status" value="1"/>
</dbReference>
<dbReference type="InterPro" id="IPR044068">
    <property type="entry name" value="CB"/>
</dbReference>
<dbReference type="InterPro" id="IPR011010">
    <property type="entry name" value="DNA_brk_join_enz"/>
</dbReference>
<protein>
    <submittedName>
        <fullName evidence="8">Tyrosine-type recombinase/integrase</fullName>
    </submittedName>
</protein>
<dbReference type="PANTHER" id="PTHR30349:SF64">
    <property type="entry name" value="PROPHAGE INTEGRASE INTD-RELATED"/>
    <property type="match status" value="1"/>
</dbReference>
<keyword evidence="3 5" id="KW-0238">DNA-binding</keyword>
<dbReference type="PROSITE" id="PS51898">
    <property type="entry name" value="TYR_RECOMBINASE"/>
    <property type="match status" value="1"/>
</dbReference>
<keyword evidence="2" id="KW-0229">DNA integration</keyword>
<dbReference type="SUPFAM" id="SSF56349">
    <property type="entry name" value="DNA breaking-rejoining enzymes"/>
    <property type="match status" value="1"/>
</dbReference>
<dbReference type="PANTHER" id="PTHR30349">
    <property type="entry name" value="PHAGE INTEGRASE-RELATED"/>
    <property type="match status" value="1"/>
</dbReference>
<dbReference type="InterPro" id="IPR010998">
    <property type="entry name" value="Integrase_recombinase_N"/>
</dbReference>
<evidence type="ECO:0000313" key="9">
    <source>
        <dbReference type="Proteomes" id="UP001589670"/>
    </source>
</evidence>
<gene>
    <name evidence="8" type="ORF">ACFFU4_17925</name>
</gene>
<evidence type="ECO:0000256" key="4">
    <source>
        <dbReference type="ARBA" id="ARBA00023172"/>
    </source>
</evidence>
<organism evidence="8 9">
    <name type="scientific">Roseovarius ramblicola</name>
    <dbReference type="NCBI Taxonomy" id="2022336"/>
    <lineage>
        <taxon>Bacteria</taxon>
        <taxon>Pseudomonadati</taxon>
        <taxon>Pseudomonadota</taxon>
        <taxon>Alphaproteobacteria</taxon>
        <taxon>Rhodobacterales</taxon>
        <taxon>Roseobacteraceae</taxon>
        <taxon>Roseovarius</taxon>
    </lineage>
</organism>
<evidence type="ECO:0000256" key="5">
    <source>
        <dbReference type="PROSITE-ProRule" id="PRU01248"/>
    </source>
</evidence>
<name>A0ABV5I4M5_9RHOB</name>
<evidence type="ECO:0000259" key="6">
    <source>
        <dbReference type="PROSITE" id="PS51898"/>
    </source>
</evidence>
<evidence type="ECO:0000259" key="7">
    <source>
        <dbReference type="PROSITE" id="PS51900"/>
    </source>
</evidence>
<sequence length="404" mass="46056">MSDIRKRAGKTGTTYQVRYPSMASKSGYAFKTFKTMKEARAFLESGDILDRTRAVDLSVRTVPQAIDKWLRICEKEGTDGNEPVTEYTRKNYVYFSEFMKAYPWNKELSELTAPDIVQFRSWLLTNCPSRYTARKTLTYFNTVLNEMALRGHVVSNVAAGISISGSSRYRQPVQPPSVGDFRALLVAADRLANSTNRQIARAWERYRPMMYLAGDTGLRPGEYLALPRFNVSSNEVKVDRAVERNGHRISVTKTPTGYRYVDLSPEVADMVMHYADNLAPENDYDLVFPTATGRWQSIINWRKLGFAAACFEAGLIETEEIDGRLVERPKYAPYDLRHFYASMLIEQRVNLKRIQTLMGHSNITTTLNVYGHLIERAEASEEPRAGMLMRLSENSCGKFVARDH</sequence>
<dbReference type="PROSITE" id="PS51900">
    <property type="entry name" value="CB"/>
    <property type="match status" value="1"/>
</dbReference>
<dbReference type="EMBL" id="JBHMEC010000038">
    <property type="protein sequence ID" value="MFB9151632.1"/>
    <property type="molecule type" value="Genomic_DNA"/>
</dbReference>
<reference evidence="8 9" key="1">
    <citation type="submission" date="2024-09" db="EMBL/GenBank/DDBJ databases">
        <authorList>
            <person name="Sun Q."/>
            <person name="Mori K."/>
        </authorList>
    </citation>
    <scope>NUCLEOTIDE SEQUENCE [LARGE SCALE GENOMIC DNA]</scope>
    <source>
        <strain evidence="8 9">CECT 9424</strain>
    </source>
</reference>
<dbReference type="Proteomes" id="UP001589670">
    <property type="component" value="Unassembled WGS sequence"/>
</dbReference>
<keyword evidence="9" id="KW-1185">Reference proteome</keyword>
<accession>A0ABV5I4M5</accession>
<comment type="similarity">
    <text evidence="1">Belongs to the 'phage' integrase family.</text>
</comment>
<dbReference type="InterPro" id="IPR002104">
    <property type="entry name" value="Integrase_catalytic"/>
</dbReference>
<dbReference type="Gene3D" id="1.10.443.10">
    <property type="entry name" value="Intergrase catalytic core"/>
    <property type="match status" value="1"/>
</dbReference>
<keyword evidence="4" id="KW-0233">DNA recombination</keyword>
<feature type="domain" description="Core-binding (CB)" evidence="7">
    <location>
        <begin position="60"/>
        <end position="148"/>
    </location>
</feature>
<feature type="domain" description="Tyr recombinase" evidence="6">
    <location>
        <begin position="170"/>
        <end position="383"/>
    </location>
</feature>
<dbReference type="InterPro" id="IPR050090">
    <property type="entry name" value="Tyrosine_recombinase_XerCD"/>
</dbReference>
<dbReference type="Pfam" id="PF00589">
    <property type="entry name" value="Phage_integrase"/>
    <property type="match status" value="1"/>
</dbReference>
<proteinExistence type="inferred from homology"/>
<dbReference type="Gene3D" id="1.10.150.130">
    <property type="match status" value="1"/>
</dbReference>
<comment type="caution">
    <text evidence="8">The sequence shown here is derived from an EMBL/GenBank/DDBJ whole genome shotgun (WGS) entry which is preliminary data.</text>
</comment>
<evidence type="ECO:0000256" key="2">
    <source>
        <dbReference type="ARBA" id="ARBA00022908"/>
    </source>
</evidence>
<dbReference type="InterPro" id="IPR013762">
    <property type="entry name" value="Integrase-like_cat_sf"/>
</dbReference>
<evidence type="ECO:0000256" key="3">
    <source>
        <dbReference type="ARBA" id="ARBA00023125"/>
    </source>
</evidence>